<sequence length="173" mass="20828">MDDFNKESDFEAALITALQRYGWEKDVLKNPTEQDLLQNWANILFENNRDIDRLGDYPLIQEEMEDLLEQIRRLRTPLKLDGFINGKTVSITRKNPDDTLHYGKEVSLKIYDRMEIAAGQSRYQIVQQPRFVRREKVLQDNRGYSMINICFELRLTRWKSKYIIYMKKFYTYL</sequence>
<gene>
    <name evidence="1" type="ORF">VRLFYP33_02237</name>
</gene>
<organism evidence="1">
    <name type="scientific">Veillonella ratti</name>
    <dbReference type="NCBI Taxonomy" id="103892"/>
    <lineage>
        <taxon>Bacteria</taxon>
        <taxon>Bacillati</taxon>
        <taxon>Bacillota</taxon>
        <taxon>Negativicutes</taxon>
        <taxon>Veillonellales</taxon>
        <taxon>Veillonellaceae</taxon>
        <taxon>Veillonella</taxon>
    </lineage>
</organism>
<protein>
    <submittedName>
        <fullName evidence="1">Uncharacterized protein</fullName>
    </submittedName>
</protein>
<reference evidence="1" key="1">
    <citation type="submission" date="2019-11" db="EMBL/GenBank/DDBJ databases">
        <authorList>
            <person name="Feng L."/>
        </authorList>
    </citation>
    <scope>NUCLEOTIDE SEQUENCE</scope>
    <source>
        <strain evidence="1">VrattiLFYP33</strain>
    </source>
</reference>
<dbReference type="RefSeq" id="WP_422106209.1">
    <property type="nucleotide sequence ID" value="NZ_CACRUX010000098.1"/>
</dbReference>
<name>A0A6N3FAQ9_9FIRM</name>
<dbReference type="EMBL" id="CACRUX010000098">
    <property type="protein sequence ID" value="VYU49145.1"/>
    <property type="molecule type" value="Genomic_DNA"/>
</dbReference>
<dbReference type="AlphaFoldDB" id="A0A6N3FAQ9"/>
<dbReference type="CDD" id="cd22332">
    <property type="entry name" value="HsdR_N"/>
    <property type="match status" value="1"/>
</dbReference>
<accession>A0A6N3FAQ9</accession>
<evidence type="ECO:0000313" key="1">
    <source>
        <dbReference type="EMBL" id="VYU49145.1"/>
    </source>
</evidence>
<proteinExistence type="predicted"/>